<dbReference type="FunFam" id="3.30.40.10:FF:000044">
    <property type="entry name" value="Regulating synaptic membrane exocytosis protein 2"/>
    <property type="match status" value="1"/>
</dbReference>
<feature type="compositionally biased region" description="Basic residues" evidence="8">
    <location>
        <begin position="896"/>
        <end position="910"/>
    </location>
</feature>
<dbReference type="InterPro" id="IPR010911">
    <property type="entry name" value="Rab_BD"/>
</dbReference>
<feature type="compositionally biased region" description="Basic and acidic residues" evidence="8">
    <location>
        <begin position="427"/>
        <end position="446"/>
    </location>
</feature>
<feature type="compositionally biased region" description="Polar residues" evidence="8">
    <location>
        <begin position="1310"/>
        <end position="1346"/>
    </location>
</feature>
<keyword evidence="3 7" id="KW-0863">Zinc-finger</keyword>
<dbReference type="GO" id="GO:0050806">
    <property type="term" value="P:positive regulation of synaptic transmission"/>
    <property type="evidence" value="ECO:0007669"/>
    <property type="project" value="TreeGrafter"/>
</dbReference>
<evidence type="ECO:0000259" key="10">
    <source>
        <dbReference type="PROSITE" id="PS50106"/>
    </source>
</evidence>
<dbReference type="GO" id="GO:0008270">
    <property type="term" value="F:zinc ion binding"/>
    <property type="evidence" value="ECO:0007669"/>
    <property type="project" value="UniProtKB-KW"/>
</dbReference>
<feature type="domain" description="PDZ" evidence="10">
    <location>
        <begin position="754"/>
        <end position="844"/>
    </location>
</feature>
<feature type="compositionally biased region" description="Polar residues" evidence="8">
    <location>
        <begin position="524"/>
        <end position="535"/>
    </location>
</feature>
<evidence type="ECO:0000256" key="4">
    <source>
        <dbReference type="ARBA" id="ARBA00022833"/>
    </source>
</evidence>
<feature type="compositionally biased region" description="Basic and acidic residues" evidence="8">
    <location>
        <begin position="1216"/>
        <end position="1233"/>
    </location>
</feature>
<comment type="subcellular location">
    <subcellularLocation>
        <location evidence="6">Synapse</location>
    </subcellularLocation>
</comment>
<keyword evidence="1" id="KW-0479">Metal-binding</keyword>
<feature type="compositionally biased region" description="Basic and acidic residues" evidence="8">
    <location>
        <begin position="1129"/>
        <end position="1142"/>
    </location>
</feature>
<evidence type="ECO:0000256" key="2">
    <source>
        <dbReference type="ARBA" id="ARBA00022737"/>
    </source>
</evidence>
<feature type="compositionally biased region" description="Polar residues" evidence="8">
    <location>
        <begin position="288"/>
        <end position="301"/>
    </location>
</feature>
<feature type="compositionally biased region" description="Polar residues" evidence="8">
    <location>
        <begin position="469"/>
        <end position="484"/>
    </location>
</feature>
<dbReference type="Gene3D" id="2.30.42.10">
    <property type="match status" value="1"/>
</dbReference>
<feature type="region of interest" description="Disordered" evidence="8">
    <location>
        <begin position="386"/>
        <end position="566"/>
    </location>
</feature>
<dbReference type="Pfam" id="PF00595">
    <property type="entry name" value="PDZ"/>
    <property type="match status" value="1"/>
</dbReference>
<dbReference type="GO" id="GO:0006886">
    <property type="term" value="P:intracellular protein transport"/>
    <property type="evidence" value="ECO:0007669"/>
    <property type="project" value="InterPro"/>
</dbReference>
<dbReference type="SUPFAM" id="SSF50156">
    <property type="entry name" value="PDZ domain-like"/>
    <property type="match status" value="1"/>
</dbReference>
<dbReference type="InterPro" id="IPR013083">
    <property type="entry name" value="Znf_RING/FYVE/PHD"/>
</dbReference>
<feature type="compositionally biased region" description="Low complexity" evidence="8">
    <location>
        <begin position="1267"/>
        <end position="1276"/>
    </location>
</feature>
<dbReference type="GO" id="GO:0042391">
    <property type="term" value="P:regulation of membrane potential"/>
    <property type="evidence" value="ECO:0007669"/>
    <property type="project" value="TreeGrafter"/>
</dbReference>
<dbReference type="PROSITE" id="PS50916">
    <property type="entry name" value="RABBD"/>
    <property type="match status" value="1"/>
</dbReference>
<keyword evidence="2" id="KW-0677">Repeat</keyword>
<feature type="compositionally biased region" description="Polar residues" evidence="8">
    <location>
        <begin position="1413"/>
        <end position="1427"/>
    </location>
</feature>
<protein>
    <submittedName>
        <fullName evidence="13">ZF(Rab)-2 zinc finger protein</fullName>
    </submittedName>
</protein>
<dbReference type="GO" id="GO:0042734">
    <property type="term" value="C:presynaptic membrane"/>
    <property type="evidence" value="ECO:0007669"/>
    <property type="project" value="TreeGrafter"/>
</dbReference>
<evidence type="ECO:0000256" key="5">
    <source>
        <dbReference type="ARBA" id="ARBA00023018"/>
    </source>
</evidence>
<dbReference type="InterPro" id="IPR054386">
    <property type="entry name" value="RIM_Znf"/>
</dbReference>
<sequence length="1608" mass="179089">MELPDISHLTEEEQQQILSVIRRQQDEEKKEKLMIKNLQEQFDNYKEHVKKSSSQTSMSPPKRQLSNSDCGQVCSMCHKTKIMEGCGHTCSYCASKFCSRCGGRVMLKSSKNERMAMWVCNQCRKQQESITKTGAWYNGNQSKLTLRLEPISADELCRIQAAKKMPGSASLAFIEGRGRGNLSTHRRGSKGRSSVNLKKGNSEPQLAKSEVTENTEQHRTGSPVTVGASDSDRNPASENGDQVRPMQGSRRSSTHSEKVLYRQDQTVDLTGNQPVDSSVKDNHHQKLNMETPSALSNSVDQQSRKSKQHLQYDEKSHNLVTQQLKELSQRGDTPHGANLTTAKPENNKTQNRHTPPRTSPAGSVRGHNEVVKPKMVVEETVQMVESSVEQSPYGRSPSFVATDTRTASTVNGHDMTKAESSLSIKSHYSDQHRPKSPRLEHHRHESPQTSRKLNSDRSKSPSPRLQHIPLSSTDVRGHSTSSQDLSRKQTERAEPPNTRLSHGDLPTSPGRKNNRKYVKHYHRSSVSSTESSNYMGTLKRRTDPGGSRRRIEQRQESFDSVDSDAMMDDELSYSNTLPSHSAHKNSEVMYNERHRVTGEPVSYNNYHRQHQNWNRSRFSGSADNLHDNPIPVREQNHFRHRRNNSYHSETEGLQVSTLRKQYNKHRSRTGKHLRRKPSLSSTDEELQSTPDYSSCDDTDRGETFGRRGQSTLMKSIESGYHSAYTIPNAEKQPVSWQPSADGKFLIGNMILNKEIATEPGHTGQSGAILGLKVVGGKMTEAGRLGAFITKVKRGSLADVVGHLKPGDEVIMWNEHCLQDATFDEVYEAVLESKEDKLVELTVSRPIKDVPRIPETRQNQPVTESSSSSFDSQKRDDEVHLANGHRTLGRHNNTQPGHHHPTHGNNRRSNAHHASSQLPGKLEVRLWYDEATQQLYVTTLQAVELPSRPGGLTRNPYVKMYLLPDRSDSSKRRTKTAKKTLTPTWNQSFVYGPIRRGDLGSMALELTIWDLDRSVESNNHFLGEVLIDLGLARLDDMPHWFHLMPMGEGMNQSPYRRSKHFHPTPGYGSMTLPSRGTPVSRSTHTPSHYSDYGSATMKTRRGYVVSEQPRSQMTRHHRRISNESNFSDGYESKMRNPEYRQAEESLTPDAPRSSYPDRAASPCSSSSSYVTGDPRHRRADEHLHEGRVLPMAPGVYQNSNVPEIRSRTSSNARPKRRDADSSKSGMRERNRSSDHSPQPPSSCSKDSLQVGEDYSTQQQAIARRLSSDAHSSVSQQSGEGRRTDVTAKLTNRVDGNDGGSSQRDGGRPRSPKQSDVMSKSMSLGSNLHKTNNKKTSQSRNNGLTSGRSIPRQKSTDSKGSGGRKSNAIGSKITSIVGLKNRSQSTSHIDGSKGGSARSSEYGVQPELTREGSKDSASGSIPSLVSEGSSSVDKTLQDFVGGLGPGQVVGRQTLAASSLGDLELGFYERGGQLEVQVIRARNLVPKANAKVLPAPYVKVYLLFGTECVTKKKTKIARRTLDPAFHQTLTFDPSQYGNTVMVIVWGDYGRMDHKAFMGVVQVRLDNLDLAVNSIGWYRLFPTTSLIDATSLAGTGLGSMTSLESEASKHRT</sequence>
<accession>A0A6F9DRQ5</accession>
<evidence type="ECO:0000256" key="3">
    <source>
        <dbReference type="ARBA" id="ARBA00022771"/>
    </source>
</evidence>
<feature type="compositionally biased region" description="Polar residues" evidence="8">
    <location>
        <begin position="645"/>
        <end position="660"/>
    </location>
</feature>
<dbReference type="Pfam" id="PF22601">
    <property type="entry name" value="RIM2a_ZnF"/>
    <property type="match status" value="1"/>
</dbReference>
<feature type="region of interest" description="Disordered" evidence="8">
    <location>
        <begin position="849"/>
        <end position="915"/>
    </location>
</feature>
<dbReference type="InterPro" id="IPR039032">
    <property type="entry name" value="Rim-like"/>
</dbReference>
<feature type="compositionally biased region" description="Basic residues" evidence="8">
    <location>
        <begin position="512"/>
        <end position="523"/>
    </location>
</feature>
<feature type="region of interest" description="Disordered" evidence="8">
    <location>
        <begin position="176"/>
        <end position="370"/>
    </location>
</feature>
<evidence type="ECO:0000259" key="9">
    <source>
        <dbReference type="PROSITE" id="PS50004"/>
    </source>
</evidence>
<dbReference type="GO" id="GO:0048167">
    <property type="term" value="P:regulation of synaptic plasticity"/>
    <property type="evidence" value="ECO:0007669"/>
    <property type="project" value="TreeGrafter"/>
</dbReference>
<feature type="domain" description="FYVE-type" evidence="11">
    <location>
        <begin position="74"/>
        <end position="128"/>
    </location>
</feature>
<dbReference type="CDD" id="cd04028">
    <property type="entry name" value="C2B_RIM1alpha"/>
    <property type="match status" value="1"/>
</dbReference>
<proteinExistence type="evidence at transcript level"/>
<dbReference type="InterPro" id="IPR001478">
    <property type="entry name" value="PDZ"/>
</dbReference>
<organism evidence="13">
    <name type="scientific">Phallusia mammillata</name>
    <dbReference type="NCBI Taxonomy" id="59560"/>
    <lineage>
        <taxon>Eukaryota</taxon>
        <taxon>Metazoa</taxon>
        <taxon>Chordata</taxon>
        <taxon>Tunicata</taxon>
        <taxon>Ascidiacea</taxon>
        <taxon>Phlebobranchia</taxon>
        <taxon>Ascidiidae</taxon>
        <taxon>Phallusia</taxon>
    </lineage>
</organism>
<dbReference type="InterPro" id="IPR017455">
    <property type="entry name" value="Znf_FYVE-rel"/>
</dbReference>
<dbReference type="Gene3D" id="2.60.40.150">
    <property type="entry name" value="C2 domain"/>
    <property type="match status" value="2"/>
</dbReference>
<dbReference type="SMART" id="SM00228">
    <property type="entry name" value="PDZ"/>
    <property type="match status" value="1"/>
</dbReference>
<evidence type="ECO:0000259" key="12">
    <source>
        <dbReference type="PROSITE" id="PS50916"/>
    </source>
</evidence>
<dbReference type="CDD" id="cd06714">
    <property type="entry name" value="PDZ_RIM-like"/>
    <property type="match status" value="1"/>
</dbReference>
<keyword evidence="5" id="KW-0770">Synapse</keyword>
<feature type="compositionally biased region" description="Basic and acidic residues" evidence="8">
    <location>
        <begin position="485"/>
        <end position="494"/>
    </location>
</feature>
<feature type="compositionally biased region" description="Polar residues" evidence="8">
    <location>
        <begin position="1070"/>
        <end position="1087"/>
    </location>
</feature>
<feature type="region of interest" description="Disordered" evidence="8">
    <location>
        <begin position="46"/>
        <end position="66"/>
    </location>
</feature>
<feature type="domain" description="C2" evidence="9">
    <location>
        <begin position="917"/>
        <end position="1044"/>
    </location>
</feature>
<dbReference type="Pfam" id="PF00168">
    <property type="entry name" value="C2"/>
    <property type="match status" value="2"/>
</dbReference>
<dbReference type="SMART" id="SM00239">
    <property type="entry name" value="C2"/>
    <property type="match status" value="2"/>
</dbReference>
<feature type="compositionally biased region" description="Polar residues" evidence="8">
    <location>
        <begin position="1195"/>
        <end position="1211"/>
    </location>
</feature>
<feature type="compositionally biased region" description="Polar residues" evidence="8">
    <location>
        <begin position="399"/>
        <end position="411"/>
    </location>
</feature>
<feature type="domain" description="RabBD" evidence="12">
    <location>
        <begin position="3"/>
        <end position="140"/>
    </location>
</feature>
<dbReference type="GO" id="GO:0044325">
    <property type="term" value="F:transmembrane transporter binding"/>
    <property type="evidence" value="ECO:0007669"/>
    <property type="project" value="TreeGrafter"/>
</dbReference>
<evidence type="ECO:0000313" key="13">
    <source>
        <dbReference type="EMBL" id="CAB3265585.1"/>
    </source>
</evidence>
<evidence type="ECO:0000256" key="1">
    <source>
        <dbReference type="ARBA" id="ARBA00022723"/>
    </source>
</evidence>
<feature type="compositionally biased region" description="Polar residues" evidence="8">
    <location>
        <begin position="338"/>
        <end position="349"/>
    </location>
</feature>
<dbReference type="GO" id="GO:0048791">
    <property type="term" value="P:calcium ion-regulated exocytosis of neurotransmitter"/>
    <property type="evidence" value="ECO:0007669"/>
    <property type="project" value="TreeGrafter"/>
</dbReference>
<gene>
    <name evidence="13" type="primary">Rims2</name>
</gene>
<dbReference type="InterPro" id="IPR011011">
    <property type="entry name" value="Znf_FYVE_PHD"/>
</dbReference>
<dbReference type="PROSITE" id="PS50004">
    <property type="entry name" value="C2"/>
    <property type="match status" value="2"/>
</dbReference>
<feature type="region of interest" description="Disordered" evidence="8">
    <location>
        <begin position="1065"/>
        <end position="1427"/>
    </location>
</feature>
<dbReference type="CDD" id="cd04031">
    <property type="entry name" value="C2A_RIM1alpha"/>
    <property type="match status" value="1"/>
</dbReference>
<dbReference type="InterPro" id="IPR035892">
    <property type="entry name" value="C2_domain_sf"/>
</dbReference>
<dbReference type="EMBL" id="LR789723">
    <property type="protein sequence ID" value="CAB3265585.1"/>
    <property type="molecule type" value="mRNA"/>
</dbReference>
<dbReference type="SUPFAM" id="SSF57903">
    <property type="entry name" value="FYVE/PHD zinc finger"/>
    <property type="match status" value="1"/>
</dbReference>
<dbReference type="InterPro" id="IPR036034">
    <property type="entry name" value="PDZ_sf"/>
</dbReference>
<feature type="compositionally biased region" description="Polar residues" evidence="8">
    <location>
        <begin position="52"/>
        <end position="66"/>
    </location>
</feature>
<reference evidence="13" key="1">
    <citation type="submission" date="2020-04" db="EMBL/GenBank/DDBJ databases">
        <authorList>
            <person name="Neveu A P."/>
        </authorList>
    </citation>
    <scope>NUCLEOTIDE SEQUENCE</scope>
    <source>
        <tissue evidence="13">Whole embryo</tissue>
    </source>
</reference>
<dbReference type="InterPro" id="IPR000008">
    <property type="entry name" value="C2_dom"/>
</dbReference>
<name>A0A6F9DRQ5_9ASCI</name>
<feature type="domain" description="C2" evidence="9">
    <location>
        <begin position="1456"/>
        <end position="1574"/>
    </location>
</feature>
<dbReference type="GO" id="GO:0048788">
    <property type="term" value="C:cytoskeleton of presynaptic active zone"/>
    <property type="evidence" value="ECO:0007669"/>
    <property type="project" value="TreeGrafter"/>
</dbReference>
<feature type="region of interest" description="Disordered" evidence="8">
    <location>
        <begin position="638"/>
        <end position="709"/>
    </location>
</feature>
<dbReference type="Gene3D" id="3.30.40.10">
    <property type="entry name" value="Zinc/RING finger domain, C3HC4 (zinc finger)"/>
    <property type="match status" value="1"/>
</dbReference>
<dbReference type="PROSITE" id="PS50178">
    <property type="entry name" value="ZF_FYVE"/>
    <property type="match status" value="1"/>
</dbReference>
<dbReference type="PROSITE" id="PS50106">
    <property type="entry name" value="PDZ"/>
    <property type="match status" value="1"/>
</dbReference>
<evidence type="ECO:0000256" key="8">
    <source>
        <dbReference type="SAM" id="MobiDB-lite"/>
    </source>
</evidence>
<dbReference type="PANTHER" id="PTHR12157">
    <property type="entry name" value="REGULATING SYNAPTIC MEMBRANE EXOCYTOSIS PROTEIN"/>
    <property type="match status" value="1"/>
</dbReference>
<dbReference type="SUPFAM" id="SSF49562">
    <property type="entry name" value="C2 domain (Calcium/lipid-binding domain, CaLB)"/>
    <property type="match status" value="2"/>
</dbReference>
<dbReference type="PANTHER" id="PTHR12157:SF21">
    <property type="entry name" value="RAB3 INTERACTING MOLECULE, ISOFORM F"/>
    <property type="match status" value="1"/>
</dbReference>
<dbReference type="FunFam" id="2.60.40.150:FF:000003">
    <property type="entry name" value="Regulating synaptic membrane exocytosis protein 2"/>
    <property type="match status" value="1"/>
</dbReference>
<evidence type="ECO:0000256" key="6">
    <source>
        <dbReference type="ARBA" id="ARBA00034103"/>
    </source>
</evidence>
<keyword evidence="4" id="KW-0862">Zinc</keyword>
<evidence type="ECO:0000259" key="11">
    <source>
        <dbReference type="PROSITE" id="PS50178"/>
    </source>
</evidence>
<dbReference type="FunFam" id="2.30.42.10:FF:000003">
    <property type="entry name" value="Regulating synaptic membrane exocytosis protein 1, putative"/>
    <property type="match status" value="1"/>
</dbReference>
<dbReference type="GO" id="GO:0031267">
    <property type="term" value="F:small GTPase binding"/>
    <property type="evidence" value="ECO:0007669"/>
    <property type="project" value="InterPro"/>
</dbReference>
<feature type="compositionally biased region" description="Polar residues" evidence="8">
    <location>
        <begin position="263"/>
        <end position="276"/>
    </location>
</feature>
<feature type="compositionally biased region" description="Basic and acidic residues" evidence="8">
    <location>
        <begin position="1177"/>
        <end position="1186"/>
    </location>
</feature>
<evidence type="ECO:0000256" key="7">
    <source>
        <dbReference type="PROSITE-ProRule" id="PRU00091"/>
    </source>
</evidence>
<feature type="compositionally biased region" description="Basic residues" evidence="8">
    <location>
        <begin position="661"/>
        <end position="677"/>
    </location>
</feature>